<keyword evidence="2" id="KW-1185">Reference proteome</keyword>
<dbReference type="EMBL" id="CP037867">
    <property type="protein sequence ID" value="QBM29721.1"/>
    <property type="molecule type" value="Genomic_DNA"/>
</dbReference>
<sequence>MKQKQRQRGLTFFGLLFVGILLAFAGVVVAQVVPTYIEYLAVQKAVKKAADGSTVAEVRSLFDKAAQIDDISSISGKDLEIGKQGDKVVVSFDYVREIPLAGPAYLVMKYNGSSQ</sequence>
<evidence type="ECO:0008006" key="3">
    <source>
        <dbReference type="Google" id="ProtNLM"/>
    </source>
</evidence>
<name>A0A4P6X7H7_HYDPS</name>
<organism evidence="1 2">
    <name type="scientific">Hydrogenophaga pseudoflava</name>
    <name type="common">Pseudomonas carboxydoflava</name>
    <dbReference type="NCBI Taxonomy" id="47421"/>
    <lineage>
        <taxon>Bacteria</taxon>
        <taxon>Pseudomonadati</taxon>
        <taxon>Pseudomonadota</taxon>
        <taxon>Betaproteobacteria</taxon>
        <taxon>Burkholderiales</taxon>
        <taxon>Comamonadaceae</taxon>
        <taxon>Hydrogenophaga</taxon>
    </lineage>
</organism>
<evidence type="ECO:0000313" key="2">
    <source>
        <dbReference type="Proteomes" id="UP000293912"/>
    </source>
</evidence>
<accession>A0A4P6X7H7</accession>
<dbReference type="Pfam" id="PF16137">
    <property type="entry name" value="DUF4845"/>
    <property type="match status" value="1"/>
</dbReference>
<dbReference type="AlphaFoldDB" id="A0A4P6X7H7"/>
<dbReference type="KEGG" id="hpse:HPF_18655"/>
<reference evidence="1 2" key="1">
    <citation type="submission" date="2019-03" db="EMBL/GenBank/DDBJ databases">
        <authorList>
            <person name="Sebastian G."/>
            <person name="Baumann P."/>
            <person name="Ruckert C."/>
            <person name="Kalinowski J."/>
            <person name="Nebel B."/>
            <person name="Takors R."/>
            <person name="Blombach B."/>
        </authorList>
    </citation>
    <scope>NUCLEOTIDE SEQUENCE [LARGE SCALE GENOMIC DNA]</scope>
    <source>
        <strain evidence="1 2">DSM 1084</strain>
    </source>
</reference>
<gene>
    <name evidence="1" type="ORF">HPF_18655</name>
</gene>
<dbReference type="Proteomes" id="UP000293912">
    <property type="component" value="Chromosome"/>
</dbReference>
<dbReference type="InterPro" id="IPR032314">
    <property type="entry name" value="DUF4845"/>
</dbReference>
<protein>
    <recommendedName>
        <fullName evidence="3">DUF4845 domain-containing protein</fullName>
    </recommendedName>
</protein>
<dbReference type="RefSeq" id="WP_066157784.1">
    <property type="nucleotide sequence ID" value="NZ_CP037867.1"/>
</dbReference>
<proteinExistence type="predicted"/>
<evidence type="ECO:0000313" key="1">
    <source>
        <dbReference type="EMBL" id="QBM29721.1"/>
    </source>
</evidence>